<dbReference type="AlphaFoldDB" id="A0A4P7CXS6"/>
<evidence type="ECO:0000313" key="2">
    <source>
        <dbReference type="EMBL" id="QBQ99109.1"/>
    </source>
</evidence>
<proteinExistence type="predicted"/>
<keyword evidence="3" id="KW-1185">Reference proteome</keyword>
<accession>A0A4P7CXS6</accession>
<dbReference type="RefSeq" id="WP_134751538.1">
    <property type="nucleotide sequence ID" value="NZ_CP038149.1"/>
</dbReference>
<feature type="transmembrane region" description="Helical" evidence="1">
    <location>
        <begin position="84"/>
        <end position="105"/>
    </location>
</feature>
<feature type="transmembrane region" description="Helical" evidence="1">
    <location>
        <begin position="59"/>
        <end position="77"/>
    </location>
</feature>
<protein>
    <submittedName>
        <fullName evidence="2">Uncharacterized protein</fullName>
    </submittedName>
</protein>
<keyword evidence="1" id="KW-0472">Membrane</keyword>
<dbReference type="KEGG" id="ppai:E1956_17970"/>
<reference evidence="2 3" key="1">
    <citation type="submission" date="2019-03" db="EMBL/GenBank/DDBJ databases">
        <title>Paraburkholderia sp. 7MH5, isolated from subtropical forest soil.</title>
        <authorList>
            <person name="Gao Z.-H."/>
            <person name="Qiu L.-H."/>
        </authorList>
    </citation>
    <scope>NUCLEOTIDE SEQUENCE [LARGE SCALE GENOMIC DNA]</scope>
    <source>
        <strain evidence="2 3">7MH5</strain>
    </source>
</reference>
<dbReference type="Proteomes" id="UP000295727">
    <property type="component" value="Chromosome 2"/>
</dbReference>
<organism evidence="2 3">
    <name type="scientific">Paraburkholderia pallida</name>
    <dbReference type="NCBI Taxonomy" id="2547399"/>
    <lineage>
        <taxon>Bacteria</taxon>
        <taxon>Pseudomonadati</taxon>
        <taxon>Pseudomonadota</taxon>
        <taxon>Betaproteobacteria</taxon>
        <taxon>Burkholderiales</taxon>
        <taxon>Burkholderiaceae</taxon>
        <taxon>Paraburkholderia</taxon>
    </lineage>
</organism>
<evidence type="ECO:0000256" key="1">
    <source>
        <dbReference type="SAM" id="Phobius"/>
    </source>
</evidence>
<evidence type="ECO:0000313" key="3">
    <source>
        <dbReference type="Proteomes" id="UP000295727"/>
    </source>
</evidence>
<gene>
    <name evidence="2" type="ORF">E1956_17970</name>
</gene>
<dbReference type="EMBL" id="CP038149">
    <property type="protein sequence ID" value="QBQ99109.1"/>
    <property type="molecule type" value="Genomic_DNA"/>
</dbReference>
<name>A0A4P7CXS6_9BURK</name>
<keyword evidence="1" id="KW-1133">Transmembrane helix</keyword>
<keyword evidence="1" id="KW-0812">Transmembrane</keyword>
<feature type="transmembrane region" description="Helical" evidence="1">
    <location>
        <begin position="21"/>
        <end position="44"/>
    </location>
</feature>
<sequence length="113" mass="12119">MVDSSHSVLQAKTTRIYRLGTFCLVLGWFCLASILIACLIPVFASSSWGDDFAAEVNGWLRYPLVASLVLSIPAGLMRGKRAGLLLFVAGFALGVWGLLLDWATAMAGHGSPY</sequence>